<name>A0A161IUB7_9SPHN</name>
<keyword evidence="2" id="KW-1185">Reference proteome</keyword>
<organism evidence="1 2">
    <name type="scientific">Aurantiacibacter atlanticus</name>
    <dbReference type="NCBI Taxonomy" id="1648404"/>
    <lineage>
        <taxon>Bacteria</taxon>
        <taxon>Pseudomonadati</taxon>
        <taxon>Pseudomonadota</taxon>
        <taxon>Alphaproteobacteria</taxon>
        <taxon>Sphingomonadales</taxon>
        <taxon>Erythrobacteraceae</taxon>
        <taxon>Aurantiacibacter</taxon>
    </lineage>
</organism>
<dbReference type="EMBL" id="CP011310">
    <property type="protein sequence ID" value="ANC50480.1"/>
    <property type="molecule type" value="Genomic_DNA"/>
</dbReference>
<reference evidence="2" key="2">
    <citation type="submission" date="2015-04" db="EMBL/GenBank/DDBJ databases">
        <title>The complete genome sequence of Erythrobacter sp. s21-N3.</title>
        <authorList>
            <person name="Zhuang L."/>
            <person name="Liu Y."/>
            <person name="Shao Z."/>
        </authorList>
    </citation>
    <scope>NUCLEOTIDE SEQUENCE [LARGE SCALE GENOMIC DNA]</scope>
    <source>
        <strain evidence="2">s21-N3</strain>
    </source>
</reference>
<proteinExistence type="predicted"/>
<dbReference type="AlphaFoldDB" id="A0A161IUB7"/>
<protein>
    <submittedName>
        <fullName evidence="1">Uncharacterized protein</fullName>
    </submittedName>
</protein>
<accession>A0A161IUB7</accession>
<sequence length="40" mass="4536">MPIRRVLMLVRTWESTYLELAGLARNSRAKCATKGLEETA</sequence>
<evidence type="ECO:0000313" key="1">
    <source>
        <dbReference type="EMBL" id="ANC50480.1"/>
    </source>
</evidence>
<dbReference type="KEGG" id="ery:CP97_14794"/>
<gene>
    <name evidence="1" type="ORF">CP97_14794</name>
</gene>
<evidence type="ECO:0000313" key="2">
    <source>
        <dbReference type="Proteomes" id="UP000059113"/>
    </source>
</evidence>
<reference evidence="1 2" key="1">
    <citation type="journal article" date="2015" name="Int. J. Syst. Evol. Microbiol.">
        <title>Erythrobacter atlanticus sp. nov., a bacterium from ocean sediment able to degrade polycyclic aromatic hydrocarbons.</title>
        <authorList>
            <person name="Zhuang L."/>
            <person name="Liu Y."/>
            <person name="Wang L."/>
            <person name="Wang W."/>
            <person name="Shao Z."/>
        </authorList>
    </citation>
    <scope>NUCLEOTIDE SEQUENCE [LARGE SCALE GENOMIC DNA]</scope>
    <source>
        <strain evidence="2">s21-N3</strain>
    </source>
</reference>
<dbReference type="Proteomes" id="UP000059113">
    <property type="component" value="Chromosome"/>
</dbReference>